<gene>
    <name evidence="1" type="ORF">NC653_000093</name>
</gene>
<evidence type="ECO:0000313" key="2">
    <source>
        <dbReference type="Proteomes" id="UP001164929"/>
    </source>
</evidence>
<comment type="caution">
    <text evidence="1">The sequence shown here is derived from an EMBL/GenBank/DDBJ whole genome shotgun (WGS) entry which is preliminary data.</text>
</comment>
<proteinExistence type="predicted"/>
<protein>
    <submittedName>
        <fullName evidence="1">Uncharacterized protein</fullName>
    </submittedName>
</protein>
<keyword evidence="2" id="KW-1185">Reference proteome</keyword>
<evidence type="ECO:0000313" key="1">
    <source>
        <dbReference type="EMBL" id="KAJ7009324.1"/>
    </source>
</evidence>
<accession>A0AAD6WG91</accession>
<dbReference type="EMBL" id="JAQIZT010000001">
    <property type="protein sequence ID" value="KAJ7009324.1"/>
    <property type="molecule type" value="Genomic_DNA"/>
</dbReference>
<sequence>MERVLLRTENFFSRPQVWWRPRRRRWRWVRRWRRIRWWNWIWWGCWWWGWRWIRRRCGGGFGGGGGGGIGGGAGSGFGGGFGAGGGLGGGGGFGEEEGSVELLVGSVVVLVEDLELDGLEKRSYLFQMYYLLLLLNHSFNGAYVKTISEDVVV</sequence>
<reference evidence="1 2" key="1">
    <citation type="journal article" date="2023" name="Mol. Ecol. Resour.">
        <title>Chromosome-level genome assembly of a triploid poplar Populus alba 'Berolinensis'.</title>
        <authorList>
            <person name="Chen S."/>
            <person name="Yu Y."/>
            <person name="Wang X."/>
            <person name="Wang S."/>
            <person name="Zhang T."/>
            <person name="Zhou Y."/>
            <person name="He R."/>
            <person name="Meng N."/>
            <person name="Wang Y."/>
            <person name="Liu W."/>
            <person name="Liu Z."/>
            <person name="Liu J."/>
            <person name="Guo Q."/>
            <person name="Huang H."/>
            <person name="Sederoff R.R."/>
            <person name="Wang G."/>
            <person name="Qu G."/>
            <person name="Chen S."/>
        </authorList>
    </citation>
    <scope>NUCLEOTIDE SEQUENCE [LARGE SCALE GENOMIC DNA]</scope>
    <source>
        <strain evidence="1">SC-2020</strain>
    </source>
</reference>
<dbReference type="Proteomes" id="UP001164929">
    <property type="component" value="Chromosome 1"/>
</dbReference>
<name>A0AAD6WG91_9ROSI</name>
<organism evidence="1 2">
    <name type="scientific">Populus alba x Populus x berolinensis</name>
    <dbReference type="NCBI Taxonomy" id="444605"/>
    <lineage>
        <taxon>Eukaryota</taxon>
        <taxon>Viridiplantae</taxon>
        <taxon>Streptophyta</taxon>
        <taxon>Embryophyta</taxon>
        <taxon>Tracheophyta</taxon>
        <taxon>Spermatophyta</taxon>
        <taxon>Magnoliopsida</taxon>
        <taxon>eudicotyledons</taxon>
        <taxon>Gunneridae</taxon>
        <taxon>Pentapetalae</taxon>
        <taxon>rosids</taxon>
        <taxon>fabids</taxon>
        <taxon>Malpighiales</taxon>
        <taxon>Salicaceae</taxon>
        <taxon>Saliceae</taxon>
        <taxon>Populus</taxon>
    </lineage>
</organism>
<dbReference type="AlphaFoldDB" id="A0AAD6WG91"/>